<sequence>MDEIKDMCIGVSGDIEKLRFVYHEKNKDRNSIFHKIGHFSLGARVWDEFDDEIVAMANMGNMTISFHPVDINFSGKLIKEEMLRLKKLIKKLPISYLEEDIGIWRCGDLFLGPHQTNPVLNEESILVTAKNILFAREFFEKEIALENPPVYSELGDINFWDYYIKLCEESKAYFAFDLGHYIGYCRTLESDATVLPDMDNVIWDKIITIHISGMKKWKWRGVSVWLDQHSDPFDADLISLYKQCKSRCKRLENTLLEQEGASHQVEKLNINSIWEAIYETSPRFAYE</sequence>
<dbReference type="Pfam" id="PF05114">
    <property type="entry name" value="MbnB_TglH_ChrH"/>
    <property type="match status" value="1"/>
</dbReference>
<dbReference type="InterPro" id="IPR007801">
    <property type="entry name" value="MbnB/TglH/ChrH"/>
</dbReference>
<dbReference type="PATRIC" id="fig|1393736.3.peg.3892"/>
<dbReference type="Proteomes" id="UP000023464">
    <property type="component" value="Unassembled WGS sequence"/>
</dbReference>
<organism evidence="1 2">
    <name type="scientific">Photorhabdus aegyptia</name>
    <dbReference type="NCBI Taxonomy" id="2805098"/>
    <lineage>
        <taxon>Bacteria</taxon>
        <taxon>Pseudomonadati</taxon>
        <taxon>Pseudomonadota</taxon>
        <taxon>Gammaproteobacteria</taxon>
        <taxon>Enterobacterales</taxon>
        <taxon>Morganellaceae</taxon>
        <taxon>Photorhabdus</taxon>
    </lineage>
</organism>
<evidence type="ECO:0000313" key="2">
    <source>
        <dbReference type="Proteomes" id="UP000023464"/>
    </source>
</evidence>
<dbReference type="EMBL" id="JFGV01000073">
    <property type="protein sequence ID" value="EYU13691.1"/>
    <property type="molecule type" value="Genomic_DNA"/>
</dbReference>
<protein>
    <recommendedName>
        <fullName evidence="3">DUF692 domain-containing protein</fullName>
    </recommendedName>
</protein>
<dbReference type="InterPro" id="IPR036237">
    <property type="entry name" value="Xyl_isomerase-like_sf"/>
</dbReference>
<dbReference type="SUPFAM" id="SSF51658">
    <property type="entry name" value="Xylose isomerase-like"/>
    <property type="match status" value="1"/>
</dbReference>
<evidence type="ECO:0000313" key="1">
    <source>
        <dbReference type="EMBL" id="EYU13691.1"/>
    </source>
</evidence>
<dbReference type="AlphaFoldDB" id="A0A022PD99"/>
<accession>A0A022PD99</accession>
<dbReference type="Gene3D" id="3.20.20.150">
    <property type="entry name" value="Divalent-metal-dependent TIM barrel enzymes"/>
    <property type="match status" value="1"/>
</dbReference>
<evidence type="ECO:0008006" key="3">
    <source>
        <dbReference type="Google" id="ProtNLM"/>
    </source>
</evidence>
<keyword evidence="2" id="KW-1185">Reference proteome</keyword>
<proteinExistence type="predicted"/>
<dbReference type="RefSeq" id="WP_036782117.1">
    <property type="nucleotide sequence ID" value="NZ_CAWLTM010000042.1"/>
</dbReference>
<gene>
    <name evidence="1" type="ORF">BA1DRAFT_03816</name>
</gene>
<name>A0A022PD99_9GAMM</name>
<reference evidence="1 2" key="1">
    <citation type="submission" date="2014-03" db="EMBL/GenBank/DDBJ databases">
        <title>Draft Genome of Photorhabdus luminescens BA1, an Egyptian Isolate.</title>
        <authorList>
            <person name="Ghazal S."/>
            <person name="Hurst S.G.IV."/>
            <person name="Morris K."/>
            <person name="Thomas K."/>
            <person name="Tisa L.S."/>
        </authorList>
    </citation>
    <scope>NUCLEOTIDE SEQUENCE [LARGE SCALE GENOMIC DNA]</scope>
    <source>
        <strain evidence="1 2">BA1</strain>
    </source>
</reference>
<comment type="caution">
    <text evidence="1">The sequence shown here is derived from an EMBL/GenBank/DDBJ whole genome shotgun (WGS) entry which is preliminary data.</text>
</comment>